<name>A0ABX2ZYU7_9GAMM</name>
<dbReference type="Pfam" id="PF07178">
    <property type="entry name" value="TraL"/>
    <property type="match status" value="1"/>
</dbReference>
<keyword evidence="1" id="KW-0812">Transmembrane</keyword>
<reference evidence="2 3" key="1">
    <citation type="submission" date="2016-08" db="EMBL/GenBank/DDBJ databases">
        <title>Draft genome sequence of Candidatus Piscirickettsia litoralis, from seawater.</title>
        <authorList>
            <person name="Wan X."/>
            <person name="Lee A.J."/>
            <person name="Hou S."/>
            <person name="Donachie S.P."/>
        </authorList>
    </citation>
    <scope>NUCLEOTIDE SEQUENCE [LARGE SCALE GENOMIC DNA]</scope>
    <source>
        <strain evidence="2 3">Y2</strain>
    </source>
</reference>
<dbReference type="NCBIfam" id="TIGR02762">
    <property type="entry name" value="TraL_TIGR"/>
    <property type="match status" value="1"/>
</dbReference>
<evidence type="ECO:0000256" key="1">
    <source>
        <dbReference type="SAM" id="Phobius"/>
    </source>
</evidence>
<comment type="caution">
    <text evidence="2">The sequence shown here is derived from an EMBL/GenBank/DDBJ whole genome shotgun (WGS) entry which is preliminary data.</text>
</comment>
<feature type="transmembrane region" description="Helical" evidence="1">
    <location>
        <begin position="24"/>
        <end position="51"/>
    </location>
</feature>
<evidence type="ECO:0000313" key="2">
    <source>
        <dbReference type="EMBL" id="ODN41403.1"/>
    </source>
</evidence>
<keyword evidence="1" id="KW-0472">Membrane</keyword>
<dbReference type="EMBL" id="MDTU01000003">
    <property type="protein sequence ID" value="ODN41403.1"/>
    <property type="molecule type" value="Genomic_DNA"/>
</dbReference>
<sequence length="95" mass="11054">MKPIEIPRRVDEPPHLLLWSMDEFLPIGLGLVFGIMLASVPICLGIGLVIAHVYKRFRDQFPDGYLLHLLYRYGFVNLFARSRTLMNPFARIFYS</sequence>
<protein>
    <submittedName>
        <fullName evidence="2">Type IV conjugative transfer system protein TraL</fullName>
    </submittedName>
</protein>
<accession>A0ABX2ZYU7</accession>
<dbReference type="RefSeq" id="WP_069314196.1">
    <property type="nucleotide sequence ID" value="NZ_MDTU01000003.1"/>
</dbReference>
<keyword evidence="1" id="KW-1133">Transmembrane helix</keyword>
<gene>
    <name evidence="2" type="ORF">BGC07_16695</name>
</gene>
<dbReference type="InterPro" id="IPR009838">
    <property type="entry name" value="T4SS_TraL"/>
</dbReference>
<keyword evidence="3" id="KW-1185">Reference proteome</keyword>
<organism evidence="2 3">
    <name type="scientific">Piscirickettsia litoralis</name>
    <dbReference type="NCBI Taxonomy" id="1891921"/>
    <lineage>
        <taxon>Bacteria</taxon>
        <taxon>Pseudomonadati</taxon>
        <taxon>Pseudomonadota</taxon>
        <taxon>Gammaproteobacteria</taxon>
        <taxon>Thiotrichales</taxon>
        <taxon>Piscirickettsiaceae</taxon>
        <taxon>Piscirickettsia</taxon>
    </lineage>
</organism>
<evidence type="ECO:0000313" key="3">
    <source>
        <dbReference type="Proteomes" id="UP000094329"/>
    </source>
</evidence>
<proteinExistence type="predicted"/>
<dbReference type="Proteomes" id="UP000094329">
    <property type="component" value="Unassembled WGS sequence"/>
</dbReference>